<gene>
    <name evidence="4" type="ORF">HWI92_04750</name>
</gene>
<dbReference type="Pfam" id="PF01833">
    <property type="entry name" value="TIG"/>
    <property type="match status" value="2"/>
</dbReference>
<dbReference type="EMBL" id="CP056775">
    <property type="protein sequence ID" value="QRR00261.1"/>
    <property type="molecule type" value="Genomic_DNA"/>
</dbReference>
<dbReference type="RefSeq" id="WP_204661114.1">
    <property type="nucleotide sequence ID" value="NZ_CP056775.1"/>
</dbReference>
<dbReference type="InterPro" id="IPR002909">
    <property type="entry name" value="IPT_dom"/>
</dbReference>
<evidence type="ECO:0000259" key="3">
    <source>
        <dbReference type="Pfam" id="PF18329"/>
    </source>
</evidence>
<evidence type="ECO:0000259" key="2">
    <source>
        <dbReference type="Pfam" id="PF01833"/>
    </source>
</evidence>
<proteinExistence type="predicted"/>
<name>A0ABX7I5H3_9BACT</name>
<feature type="domain" description="IPT/TIG" evidence="2">
    <location>
        <begin position="54"/>
        <end position="120"/>
    </location>
</feature>
<organism evidence="4 5">
    <name type="scientific">Dyadobacter sandarakinus</name>
    <dbReference type="NCBI Taxonomy" id="2747268"/>
    <lineage>
        <taxon>Bacteria</taxon>
        <taxon>Pseudomonadati</taxon>
        <taxon>Bacteroidota</taxon>
        <taxon>Cytophagia</taxon>
        <taxon>Cytophagales</taxon>
        <taxon>Spirosomataceae</taxon>
        <taxon>Dyadobacter</taxon>
    </lineage>
</organism>
<evidence type="ECO:0000313" key="4">
    <source>
        <dbReference type="EMBL" id="QRR00261.1"/>
    </source>
</evidence>
<keyword evidence="1" id="KW-0732">Signal</keyword>
<dbReference type="InterPro" id="IPR014756">
    <property type="entry name" value="Ig_E-set"/>
</dbReference>
<protein>
    <submittedName>
        <fullName evidence="4">IPT/TIG domain-containing protein</fullName>
    </submittedName>
</protein>
<dbReference type="InterPro" id="IPR013783">
    <property type="entry name" value="Ig-like_fold"/>
</dbReference>
<feature type="domain" description="IPT/TIG" evidence="2">
    <location>
        <begin position="134"/>
        <end position="195"/>
    </location>
</feature>
<dbReference type="SUPFAM" id="SSF81296">
    <property type="entry name" value="E set domains"/>
    <property type="match status" value="2"/>
</dbReference>
<dbReference type="Pfam" id="PF18329">
    <property type="entry name" value="SGBP_B_XBD"/>
    <property type="match status" value="1"/>
</dbReference>
<feature type="domain" description="Surface glycan-binding protein B xyloglucan binding" evidence="3">
    <location>
        <begin position="212"/>
        <end position="387"/>
    </location>
</feature>
<reference evidence="4 5" key="1">
    <citation type="submission" date="2020-06" db="EMBL/GenBank/DDBJ databases">
        <title>Dyadobacter sandarakinus sp. nov., isolated from the soil of the Arctic Yellow River Station.</title>
        <authorList>
            <person name="Zhang Y."/>
            <person name="Peng F."/>
        </authorList>
    </citation>
    <scope>NUCLEOTIDE SEQUENCE [LARGE SCALE GENOMIC DNA]</scope>
    <source>
        <strain evidence="4 5">Q3-56</strain>
    </source>
</reference>
<dbReference type="Proteomes" id="UP000612680">
    <property type="component" value="Chromosome"/>
</dbReference>
<accession>A0ABX7I5H3</accession>
<sequence>MSFKYMFRTALGLVMAAGMLLSMQSCNDDDVDGAPMISNVRLLDPTKADSSLNAAEPGSLIVIQGQNLGSVLKVYFNDFEANFNAALGSNSNLVVTIPANAPTKAVDAGVSNKIRVQTRGGEATYDFVLTAPTPVISSLYSEFVKPGGTLTIRGDYFYNIKSVKVGGTSLQILSSSVDQITAKMPAAAVSDIVTVEGEFGTARTGYKINDAMTGNMVNFDIPATTWNAEVCWGAAPIIAATDPGSISGKFSRIKQTKLPATGYADGWVFSTCTFDFKLAAGAAADRQFKFEHNIAEPWKAGKYDITITAGGSEYVYSFQPWNSTEYAATGYQTNGWRTAVIELSEFKNAGGNTITDVSKVTDLKVLFNSPDVAIASFNGSVDNFRIVAK</sequence>
<dbReference type="Gene3D" id="2.60.40.10">
    <property type="entry name" value="Immunoglobulins"/>
    <property type="match status" value="2"/>
</dbReference>
<dbReference type="PROSITE" id="PS51257">
    <property type="entry name" value="PROKAR_LIPOPROTEIN"/>
    <property type="match status" value="1"/>
</dbReference>
<keyword evidence="5" id="KW-1185">Reference proteome</keyword>
<evidence type="ECO:0000313" key="5">
    <source>
        <dbReference type="Proteomes" id="UP000612680"/>
    </source>
</evidence>
<feature type="chain" id="PRO_5047270403" evidence="1">
    <location>
        <begin position="28"/>
        <end position="389"/>
    </location>
</feature>
<evidence type="ECO:0000256" key="1">
    <source>
        <dbReference type="SAM" id="SignalP"/>
    </source>
</evidence>
<dbReference type="CDD" id="cd00603">
    <property type="entry name" value="IPT_PCSR"/>
    <property type="match status" value="1"/>
</dbReference>
<feature type="signal peptide" evidence="1">
    <location>
        <begin position="1"/>
        <end position="27"/>
    </location>
</feature>
<dbReference type="InterPro" id="IPR040475">
    <property type="entry name" value="SGBP_B_XBD"/>
</dbReference>